<evidence type="ECO:0000256" key="8">
    <source>
        <dbReference type="SAM" id="MobiDB-lite"/>
    </source>
</evidence>
<dbReference type="GO" id="GO:0016592">
    <property type="term" value="C:mediator complex"/>
    <property type="evidence" value="ECO:0007669"/>
    <property type="project" value="InterPro"/>
</dbReference>
<comment type="caution">
    <text evidence="10">The sequence shown here is derived from an EMBL/GenBank/DDBJ whole genome shotgun (WGS) entry which is preliminary data.</text>
</comment>
<dbReference type="GO" id="GO:0045944">
    <property type="term" value="P:positive regulation of transcription by RNA polymerase II"/>
    <property type="evidence" value="ECO:0007669"/>
    <property type="project" value="TreeGrafter"/>
</dbReference>
<dbReference type="InterPro" id="IPR021989">
    <property type="entry name" value="Mediator_Med12_catenin-bd"/>
</dbReference>
<dbReference type="InterPro" id="IPR021990">
    <property type="entry name" value="Mediator_Med12_LCEWAV"/>
</dbReference>
<protein>
    <submittedName>
        <fullName evidence="10">MD12L protein</fullName>
    </submittedName>
</protein>
<evidence type="ECO:0000313" key="10">
    <source>
        <dbReference type="EMBL" id="NXW46107.1"/>
    </source>
</evidence>
<keyword evidence="7" id="KW-0539">Nucleus</keyword>
<evidence type="ECO:0000256" key="1">
    <source>
        <dbReference type="ARBA" id="ARBA00004123"/>
    </source>
</evidence>
<evidence type="ECO:0000256" key="2">
    <source>
        <dbReference type="ARBA" id="ARBA00010289"/>
    </source>
</evidence>
<evidence type="ECO:0000256" key="3">
    <source>
        <dbReference type="ARBA" id="ARBA00022491"/>
    </source>
</evidence>
<keyword evidence="11" id="KW-1185">Reference proteome</keyword>
<dbReference type="InterPro" id="IPR051647">
    <property type="entry name" value="Mediator_comp_sub12"/>
</dbReference>
<keyword evidence="5" id="KW-0010">Activator</keyword>
<feature type="region of interest" description="Disordered" evidence="8">
    <location>
        <begin position="2140"/>
        <end position="2163"/>
    </location>
</feature>
<dbReference type="GO" id="GO:0003713">
    <property type="term" value="F:transcription coactivator activity"/>
    <property type="evidence" value="ECO:0007669"/>
    <property type="project" value="TreeGrafter"/>
</dbReference>
<feature type="region of interest" description="Disordered" evidence="8">
    <location>
        <begin position="1713"/>
        <end position="1801"/>
    </location>
</feature>
<feature type="non-terminal residue" evidence="10">
    <location>
        <position position="1"/>
    </location>
</feature>
<reference evidence="10 11" key="1">
    <citation type="submission" date="2019-09" db="EMBL/GenBank/DDBJ databases">
        <title>Bird 10,000 Genomes (B10K) Project - Family phase.</title>
        <authorList>
            <person name="Zhang G."/>
        </authorList>
    </citation>
    <scope>NUCLEOTIDE SEQUENCE [LARGE SCALE GENOMIC DNA]</scope>
    <source>
        <strain evidence="10">B10K-DU-005-01</strain>
    </source>
</reference>
<dbReference type="Proteomes" id="UP000551823">
    <property type="component" value="Unassembled WGS sequence"/>
</dbReference>
<comment type="similarity">
    <text evidence="2">Belongs to the Mediator complex subunit 12 family.</text>
</comment>
<evidence type="ECO:0000256" key="7">
    <source>
        <dbReference type="ARBA" id="ARBA00023242"/>
    </source>
</evidence>
<proteinExistence type="inferred from homology"/>
<dbReference type="Pfam" id="PF09497">
    <property type="entry name" value="Med12"/>
    <property type="match status" value="1"/>
</dbReference>
<feature type="region of interest" description="Disordered" evidence="8">
    <location>
        <begin position="1433"/>
        <end position="1457"/>
    </location>
</feature>
<keyword evidence="6" id="KW-0804">Transcription</keyword>
<dbReference type="EMBL" id="VZZU01001200">
    <property type="protein sequence ID" value="NXW46107.1"/>
    <property type="molecule type" value="Genomic_DNA"/>
</dbReference>
<feature type="domain" description="Mediator complex subunit Med12" evidence="9">
    <location>
        <begin position="69"/>
        <end position="129"/>
    </location>
</feature>
<evidence type="ECO:0000256" key="5">
    <source>
        <dbReference type="ARBA" id="ARBA00023159"/>
    </source>
</evidence>
<comment type="subcellular location">
    <subcellularLocation>
        <location evidence="1">Nucleus</location>
    </subcellularLocation>
</comment>
<evidence type="ECO:0000256" key="4">
    <source>
        <dbReference type="ARBA" id="ARBA00023015"/>
    </source>
</evidence>
<organism evidence="10 11">
    <name type="scientific">Nyctiprogne leucopyga</name>
    <dbReference type="NCBI Taxonomy" id="382315"/>
    <lineage>
        <taxon>Eukaryota</taxon>
        <taxon>Metazoa</taxon>
        <taxon>Chordata</taxon>
        <taxon>Craniata</taxon>
        <taxon>Vertebrata</taxon>
        <taxon>Euteleostomi</taxon>
        <taxon>Archelosauria</taxon>
        <taxon>Archosauria</taxon>
        <taxon>Dinosauria</taxon>
        <taxon>Saurischia</taxon>
        <taxon>Theropoda</taxon>
        <taxon>Coelurosauria</taxon>
        <taxon>Aves</taxon>
        <taxon>Neognathae</taxon>
        <taxon>Neoaves</taxon>
        <taxon>Strisores</taxon>
        <taxon>Caprimulgiformes</taxon>
        <taxon>Caprimulgidae</taxon>
        <taxon>Chordeilinae</taxon>
        <taxon>Nyctiprogne</taxon>
    </lineage>
</organism>
<evidence type="ECO:0000259" key="9">
    <source>
        <dbReference type="SMART" id="SM01281"/>
    </source>
</evidence>
<evidence type="ECO:0000256" key="6">
    <source>
        <dbReference type="ARBA" id="ARBA00023163"/>
    </source>
</evidence>
<gene>
    <name evidence="10" type="primary">Med12l</name>
    <name evidence="10" type="ORF">NYCLEU_R03467</name>
</gene>
<accession>A0A7L4C905</accession>
<dbReference type="PANTHER" id="PTHR46007:SF3">
    <property type="entry name" value="MEDIATOR OF RNA POLYMERASE II TRANSCRIPTION SUBUNIT 12-LIKE PROTEIN"/>
    <property type="match status" value="1"/>
</dbReference>
<keyword evidence="4" id="KW-0805">Transcription regulation</keyword>
<sequence>QDELTAVNVKQGFSNQPAFSGDEHGSARNIVINASKIGAYFSSILAEKLKLNTFQDTGKKKPQVNAKDNYWLVTARSQSAIHNWFTDLAGSKPLTLLVKKVPILSKKEDVFAYLAKYSVPLLRAAWLVKMTCAYYAAISEAKIKKRQATDPNVEWTQIITRYLREQLAKVAEFYHVASSQGNSSAVMSQEMEQALKQWEYNEKLSFYMFQEGMLERHEYLTWILDVLEKIRPTDDDLLKLLLPLMLQYSEEFVQSAYLSRRLAYFCARRLALLLGDGPNLVAAHSPHVIIGPSNPPLTAPSPTAPGPVVGPVQLACSDFLSCPQHRPLVYGLSCMLQTVTLCCPSALVWNYSTNENKNVNPGSPLDLLQVAPSSLPMPGGNSAFNQQVRAKIYEVEQQIKQRGRAVEVRWSFDKCQESTAGVTISRVLHTLEVLDRHCFDRSDSSNSMETLYHKIFWANQNKDNQEVAPNDEAVVTLLCEWAVSCKRSGKHRAMAVAKLLEKRQAEIEAERCGESEVLDEKESLSSASLTGSSLPVFQNVLLRFLDTQAPSLSDPNSDHEKTEFVNLVLLFSEFTRHDVFSHDAYMCTLISRGDLSITAATRPRSPSGEAVDEHYSKDHDVKLEDHSIMEQMGIDSGTTSIFDDVDKSDFKADFGSEFPIFSPMPGESCENVNSSLDRRISATSEKSVKRERLRELIFPSNYHLLRHLQYATHFPIPLDESSSHECNQRMILLYGVGKERDEARHQLKKITKDILKILNKKSTTEMGVGDEGQKARKTKQEAFPTLETVFTKLQQLSYFDQHQVTSQISSNVLEQITSFASGTSYHLPLAHHIQLIFDLMEPALNINGLLDFAIQLLNELSVVEAELLLKSSSLAGSYTTGLCVCIVAVLRRYHACLILNSEQTAQVFEGLCGVVKHVVNPSECSSPERCILAYLYDLYVSCSHLRSKFGDLFSSACSKVKQTIYSNVQPSNSNLLWDPEFMLDFIENPSAHSINYSMLGKILSDNAANRYSFVCNALMNVCMGHQDTGRINDIANLCAELTACCTVLSSEWLGVLKALCCSSNHVWGFNDLLCSVDVSDLSFHDSLATFIAILIARQCFSLEDVVQHVALPSLLAAACGDPDAEPGARMTCRLLLHLFRTPQVCLFPQGTGKLFPGIRSSCDRHLLAAAHNSIEVGAVFAVLKAILMLGDAEIGSNNVNSLKTEDFPMRGLLDELNEDELWGSSHTLKSRGKAVSIETASLSEYARYVLRTICQQEWVGEHCLKEPERLCTDKDLILDPVLSNKQAQKLLQLICYPHGVKECVEGDNPQRQHIKRILQNLDQWTLRQSWLELQLMIKQCMKEPGSGSVAEMNSLLDNIAKATIEVFQQSADLNNNSSNSGIGLFNPNSVGNADTICSTSSSSERRGVWLVAPLIAKLPTSVQGRVLKAAGEELEKGQHLGSSSKKERDRQKQKSMSLLSQQPFLSLVLTCLKGQDEQREGLLTSLQNQVNQILSNWREERYQDDVKARQMMHEALQLRLNLVGGMFDTVQRSTQWTTDWALLLLQIITSGTVDMQTNNELFTTVLDMLGVLINGTLASDLSTASQGGPEENKRAYMNLVKKLKKELGDKRSESIDKVRQLLPLPKQTCDIVTCEPMGSLIDTKGNKIAGFDSIDKKQARGLQVSTKQKVSPWDLFEGHKNPAPLSWAWFGTVRVDRKVIKYEEQQHLLLHHAHTKPKPRSYYLEPLPLPPEEEEEEPTTPVSQEPERKSGELSDQGKLATDDDKKTKGRKRKSKSSSRSDEYPQNNLYRVPPTYSPISSQMMPHPQPALWGYNVLGQPQQPGFFLQSPPLPPGGSRLDPTGSLVPANTKQALSNMLQRRSGTMMQAPSIQAITPQQQLLQMKLLQQEQQQQQRLLRHQAQSRTLQQVCPNPVKLLLCPFSPQSVPHGYTMYSTQVPVPQQPPGSVVLTPSCTPRALAAAQPSPALVERLRQLQQPGGYLQQPPATYVPPVTGSQRLSHQPLQPNSLVGGGLDGALTVGPHPTLSSVQLPPEPMRQRQQQMRQQRLFQLQQQPGQQQALGLQLVQPQQPLVSRGDRRAFWGGTRVATGWAPGAAQPSGAAVTRRVAVAAPSSSVLFPLQFPRQGLQQTQQQQQTAALVRQLQKQLSSNQPQPGVNQYGHPPHF</sequence>
<dbReference type="PANTHER" id="PTHR46007">
    <property type="entry name" value="MEDIATOR OF RNA POLYMERASE II TRANSCRIPTION SUBUNIT 12"/>
    <property type="match status" value="1"/>
</dbReference>
<feature type="compositionally biased region" description="Polar residues" evidence="8">
    <location>
        <begin position="2143"/>
        <end position="2154"/>
    </location>
</feature>
<dbReference type="Pfam" id="PF12145">
    <property type="entry name" value="Med12-LCEWAV"/>
    <property type="match status" value="1"/>
</dbReference>
<dbReference type="Pfam" id="PF12144">
    <property type="entry name" value="Med12-PQL"/>
    <property type="match status" value="1"/>
</dbReference>
<feature type="compositionally biased region" description="Basic residues" evidence="8">
    <location>
        <begin position="1767"/>
        <end position="1776"/>
    </location>
</feature>
<dbReference type="InterPro" id="IPR019035">
    <property type="entry name" value="Mediator_Med12"/>
</dbReference>
<feature type="non-terminal residue" evidence="10">
    <location>
        <position position="2163"/>
    </location>
</feature>
<dbReference type="GO" id="GO:0008013">
    <property type="term" value="F:beta-catenin binding"/>
    <property type="evidence" value="ECO:0007669"/>
    <property type="project" value="InterPro"/>
</dbReference>
<evidence type="ECO:0000313" key="11">
    <source>
        <dbReference type="Proteomes" id="UP000551823"/>
    </source>
</evidence>
<dbReference type="SMART" id="SM01281">
    <property type="entry name" value="Med12"/>
    <property type="match status" value="1"/>
</dbReference>
<name>A0A7L4C905_9AVES</name>
<feature type="compositionally biased region" description="Basic and acidic residues" evidence="8">
    <location>
        <begin position="1433"/>
        <end position="1452"/>
    </location>
</feature>
<keyword evidence="3" id="KW-0678">Repressor</keyword>